<evidence type="ECO:0000256" key="1">
    <source>
        <dbReference type="SAM" id="MobiDB-lite"/>
    </source>
</evidence>
<evidence type="ECO:0000259" key="2">
    <source>
        <dbReference type="Pfam" id="PF20847"/>
    </source>
</evidence>
<protein>
    <submittedName>
        <fullName evidence="4">Capsid protein</fullName>
    </submittedName>
</protein>
<evidence type="ECO:0000313" key="3">
    <source>
        <dbReference type="Proteomes" id="UP000050741"/>
    </source>
</evidence>
<sequence>MDFSDDEGPPTLDGPYPMANESNHFLGTATPFGDSANAQHLVEASAVVTAQAKTSAQSGRKEPFINKNLDVAQTFEKPDNDVIILDDDENDDRKPVVEKTGPTKRGRKPRWDKQQQQEQEELPPRKIRANESDGEEKNQPSVFDYPTIFWKLARPKIHPITSYIDLSKVFVFTEFKIKKIAEDGLANNLVAADSVGLIQMPGATFIRNLKVHINQREVYDSNQLYSYKVYLDTELSYPIAAKDAYFGVAGYFRDSDPSKLNDKRKKPLAESKSYQTISKLSADIFNQDLYMISNVEIDIELALQSDDFMFA</sequence>
<dbReference type="WBParaSite" id="GPLIN_000862500">
    <property type="protein sequence ID" value="GPLIN_000862500"/>
    <property type="gene ID" value="GPLIN_000862500"/>
</dbReference>
<accession>A0A183C6X9</accession>
<reference evidence="4" key="2">
    <citation type="submission" date="2016-06" db="UniProtKB">
        <authorList>
            <consortium name="WormBaseParasite"/>
        </authorList>
    </citation>
    <scope>IDENTIFICATION</scope>
</reference>
<name>A0A183C6X9_GLOPA</name>
<dbReference type="Proteomes" id="UP000050741">
    <property type="component" value="Unassembled WGS sequence"/>
</dbReference>
<dbReference type="Pfam" id="PF20847">
    <property type="entry name" value="PNM8A"/>
    <property type="match status" value="1"/>
</dbReference>
<keyword evidence="3" id="KW-1185">Reference proteome</keyword>
<dbReference type="InterPro" id="IPR049131">
    <property type="entry name" value="PNM8A_C"/>
</dbReference>
<feature type="region of interest" description="Disordered" evidence="1">
    <location>
        <begin position="80"/>
        <end position="139"/>
    </location>
</feature>
<reference evidence="3" key="1">
    <citation type="submission" date="2014-05" db="EMBL/GenBank/DDBJ databases">
        <title>The genome and life-stage specific transcriptomes of Globodera pallida elucidate key aspects of plant parasitism by a cyst nematode.</title>
        <authorList>
            <person name="Cotton J.A."/>
            <person name="Lilley C.J."/>
            <person name="Jones L.M."/>
            <person name="Kikuchi T."/>
            <person name="Reid A.J."/>
            <person name="Thorpe P."/>
            <person name="Tsai I.J."/>
            <person name="Beasley H."/>
            <person name="Blok V."/>
            <person name="Cock P.J.A."/>
            <person name="Van den Akker S.E."/>
            <person name="Holroyd N."/>
            <person name="Hunt M."/>
            <person name="Mantelin S."/>
            <person name="Naghra H."/>
            <person name="Pain A."/>
            <person name="Palomares-Rius J.E."/>
            <person name="Zarowiecki M."/>
            <person name="Berriman M."/>
            <person name="Jones J.T."/>
            <person name="Urwin P.E."/>
        </authorList>
    </citation>
    <scope>NUCLEOTIDE SEQUENCE [LARGE SCALE GENOMIC DNA]</scope>
    <source>
        <strain evidence="3">Lindley</strain>
    </source>
</reference>
<feature type="domain" description="Paraneoplastic antigen-like protein 8A C-terminal" evidence="2">
    <location>
        <begin position="35"/>
        <end position="132"/>
    </location>
</feature>
<feature type="region of interest" description="Disordered" evidence="1">
    <location>
        <begin position="1"/>
        <end position="31"/>
    </location>
</feature>
<evidence type="ECO:0000313" key="4">
    <source>
        <dbReference type="WBParaSite" id="GPLIN_000862500"/>
    </source>
</evidence>
<proteinExistence type="predicted"/>
<dbReference type="AlphaFoldDB" id="A0A183C6X9"/>
<feature type="compositionally biased region" description="Basic and acidic residues" evidence="1">
    <location>
        <begin position="122"/>
        <end position="138"/>
    </location>
</feature>
<organism evidence="3 4">
    <name type="scientific">Globodera pallida</name>
    <name type="common">Potato cyst nematode worm</name>
    <name type="synonym">Heterodera pallida</name>
    <dbReference type="NCBI Taxonomy" id="36090"/>
    <lineage>
        <taxon>Eukaryota</taxon>
        <taxon>Metazoa</taxon>
        <taxon>Ecdysozoa</taxon>
        <taxon>Nematoda</taxon>
        <taxon>Chromadorea</taxon>
        <taxon>Rhabditida</taxon>
        <taxon>Tylenchina</taxon>
        <taxon>Tylenchomorpha</taxon>
        <taxon>Tylenchoidea</taxon>
        <taxon>Heteroderidae</taxon>
        <taxon>Heteroderinae</taxon>
        <taxon>Globodera</taxon>
    </lineage>
</organism>